<proteinExistence type="predicted"/>
<name>K1WXX1_TRIAC</name>
<dbReference type="Proteomes" id="UP000006757">
    <property type="component" value="Unassembled WGS sequence"/>
</dbReference>
<keyword evidence="3" id="KW-1185">Reference proteome</keyword>
<evidence type="ECO:0000313" key="2">
    <source>
        <dbReference type="EMBL" id="EKD05519.1"/>
    </source>
</evidence>
<evidence type="ECO:0000313" key="3">
    <source>
        <dbReference type="Proteomes" id="UP000006757"/>
    </source>
</evidence>
<feature type="region of interest" description="Disordered" evidence="1">
    <location>
        <begin position="320"/>
        <end position="347"/>
    </location>
</feature>
<accession>K1WXX1</accession>
<protein>
    <submittedName>
        <fullName evidence="2">Uncharacterized protein</fullName>
    </submittedName>
</protein>
<dbReference type="HOGENOM" id="CLU_799709_0_0_1"/>
<evidence type="ECO:0000256" key="1">
    <source>
        <dbReference type="SAM" id="MobiDB-lite"/>
    </source>
</evidence>
<dbReference type="InParanoid" id="K1WXX1"/>
<dbReference type="EMBL" id="AMBO01000091">
    <property type="protein sequence ID" value="EKD05519.1"/>
    <property type="molecule type" value="Genomic_DNA"/>
</dbReference>
<organism evidence="2 3">
    <name type="scientific">Trichosporon asahii var. asahii (strain CBS 8904)</name>
    <name type="common">Yeast</name>
    <dbReference type="NCBI Taxonomy" id="1220162"/>
    <lineage>
        <taxon>Eukaryota</taxon>
        <taxon>Fungi</taxon>
        <taxon>Dikarya</taxon>
        <taxon>Basidiomycota</taxon>
        <taxon>Agaricomycotina</taxon>
        <taxon>Tremellomycetes</taxon>
        <taxon>Trichosporonales</taxon>
        <taxon>Trichosporonaceae</taxon>
        <taxon>Trichosporon</taxon>
    </lineage>
</organism>
<gene>
    <name evidence="2" type="ORF">A1Q2_00280</name>
</gene>
<reference evidence="2 3" key="1">
    <citation type="journal article" date="2012" name="Eukaryot. Cell">
        <title>Genome sequence of the Trichosporon asahii environmental strain CBS 8904.</title>
        <authorList>
            <person name="Yang R.Y."/>
            <person name="Li H.T."/>
            <person name="Zhu H."/>
            <person name="Zhou G.P."/>
            <person name="Wang M."/>
            <person name="Wang L."/>
        </authorList>
    </citation>
    <scope>NUCLEOTIDE SEQUENCE [LARGE SCALE GENOMIC DNA]</scope>
    <source>
        <strain evidence="2 3">CBS 8904</strain>
    </source>
</reference>
<sequence length="347" mass="38610">MSSKTVPPSFGSRDFILKTVERVLSDVVPNTKIQTLTRNTPPPNDVDEFFVDFSAQNLKSIDELLLTRVERPATIGAPVVRELCAAVNDGARKLQEAQASATDTAAATGEVMHKLSSANPAMDILEAATRANECATRTKDLASQKVNMDQARVQLILQSLQEDQQMHQQQRIVRNLAQNLDGHHCNFLGTPGGDAAHIIPKIGRKVGTAVAICLTPFQLYSRENLDPFHVSSVMILGPLLHPSYDTRSWSLFHTSGRSVAFLVADRAKVKHKVIKMDNRLFDIDVKWSSRSPEQRPRLELFNRHSASTFVEHFGMWRSNGGGRGKRRRWVSGRPNEHDRPAVAPRLG</sequence>
<dbReference type="AlphaFoldDB" id="K1WXX1"/>
<comment type="caution">
    <text evidence="2">The sequence shown here is derived from an EMBL/GenBank/DDBJ whole genome shotgun (WGS) entry which is preliminary data.</text>
</comment>